<accession>A0A8T2ULK7</accession>
<dbReference type="InterPro" id="IPR004316">
    <property type="entry name" value="SWEET_rpt"/>
</dbReference>
<gene>
    <name evidence="12" type="ORF">KP509_06G033300</name>
</gene>
<protein>
    <recommendedName>
        <fullName evidence="11">Bidirectional sugar transporter SWEET</fullName>
    </recommendedName>
</protein>
<sequence>MPISKAVARTVLGAIGNVASCTFFLSSAPSVWQMIRNKSMQGGVSGDLFVFKLFNCILWMFYGLPMVHPHNFWVFLTNSFGCLFALSYISLYLYYASRKQRGRIICELGTILLLFGVLVVVVLLYKDYPRLKVMIAGTVCAVISSLMHLTLLSQMGKLLKTKDTKYFLPYSSVGAFFKGAVWTAYGLVNLDIYIMVPNGFGIIIGTIQLILFIIVLYTRNIEVTKVDFVDDLNLKIVDQVGSTKPVQMNLDVKTPCVNP</sequence>
<evidence type="ECO:0000256" key="7">
    <source>
        <dbReference type="ARBA" id="ARBA00022737"/>
    </source>
</evidence>
<keyword evidence="5 11" id="KW-0762">Sugar transport</keyword>
<dbReference type="EMBL" id="CM035411">
    <property type="protein sequence ID" value="KAH7434757.1"/>
    <property type="molecule type" value="Genomic_DNA"/>
</dbReference>
<comment type="function">
    <text evidence="11">Mediates both low-affinity uptake and efflux of sugar across the membrane.</text>
</comment>
<feature type="transmembrane region" description="Helical" evidence="11">
    <location>
        <begin position="6"/>
        <end position="28"/>
    </location>
</feature>
<name>A0A8T2ULK7_CERRI</name>
<dbReference type="PANTHER" id="PTHR10791:SF30">
    <property type="entry name" value="SUGAR TRANSPORTER SWEET1"/>
    <property type="match status" value="1"/>
</dbReference>
<dbReference type="Gene3D" id="1.20.1280.290">
    <property type="match status" value="2"/>
</dbReference>
<keyword evidence="7" id="KW-0677">Repeat</keyword>
<evidence type="ECO:0000256" key="2">
    <source>
        <dbReference type="ARBA" id="ARBA00007809"/>
    </source>
</evidence>
<evidence type="ECO:0000256" key="5">
    <source>
        <dbReference type="ARBA" id="ARBA00022597"/>
    </source>
</evidence>
<comment type="subcellular location">
    <subcellularLocation>
        <location evidence="1 11">Cell membrane</location>
        <topology evidence="1 11">Multi-pass membrane protein</topology>
    </subcellularLocation>
</comment>
<dbReference type="Pfam" id="PF03083">
    <property type="entry name" value="MtN3_slv"/>
    <property type="match status" value="2"/>
</dbReference>
<keyword evidence="13" id="KW-1185">Reference proteome</keyword>
<feature type="transmembrane region" description="Helical" evidence="11">
    <location>
        <begin position="49"/>
        <end position="67"/>
    </location>
</feature>
<dbReference type="EMBL" id="CM035411">
    <property type="protein sequence ID" value="KAH7434756.1"/>
    <property type="molecule type" value="Genomic_DNA"/>
</dbReference>
<evidence type="ECO:0000256" key="6">
    <source>
        <dbReference type="ARBA" id="ARBA00022692"/>
    </source>
</evidence>
<keyword evidence="9 11" id="KW-0472">Membrane</keyword>
<dbReference type="InterPro" id="IPR047664">
    <property type="entry name" value="SWEET"/>
</dbReference>
<organism evidence="12 13">
    <name type="scientific">Ceratopteris richardii</name>
    <name type="common">Triangle waterfern</name>
    <dbReference type="NCBI Taxonomy" id="49495"/>
    <lineage>
        <taxon>Eukaryota</taxon>
        <taxon>Viridiplantae</taxon>
        <taxon>Streptophyta</taxon>
        <taxon>Embryophyta</taxon>
        <taxon>Tracheophyta</taxon>
        <taxon>Polypodiopsida</taxon>
        <taxon>Polypodiidae</taxon>
        <taxon>Polypodiales</taxon>
        <taxon>Pteridineae</taxon>
        <taxon>Pteridaceae</taxon>
        <taxon>Parkerioideae</taxon>
        <taxon>Ceratopteris</taxon>
    </lineage>
</organism>
<evidence type="ECO:0000313" key="13">
    <source>
        <dbReference type="Proteomes" id="UP000825935"/>
    </source>
</evidence>
<feature type="transmembrane region" description="Helical" evidence="11">
    <location>
        <begin position="73"/>
        <end position="95"/>
    </location>
</feature>
<evidence type="ECO:0000256" key="3">
    <source>
        <dbReference type="ARBA" id="ARBA00022448"/>
    </source>
</evidence>
<evidence type="ECO:0000256" key="4">
    <source>
        <dbReference type="ARBA" id="ARBA00022475"/>
    </source>
</evidence>
<keyword evidence="3 11" id="KW-0813">Transport</keyword>
<dbReference type="GO" id="GO:0051119">
    <property type="term" value="F:sugar transmembrane transporter activity"/>
    <property type="evidence" value="ECO:0007669"/>
    <property type="project" value="InterPro"/>
</dbReference>
<evidence type="ECO:0000313" key="12">
    <source>
        <dbReference type="EMBL" id="KAH7434756.1"/>
    </source>
</evidence>
<feature type="transmembrane region" description="Helical" evidence="11">
    <location>
        <begin position="104"/>
        <end position="125"/>
    </location>
</feature>
<comment type="function">
    <text evidence="10">Mediates both low-affinity uptake and efflux of sugar across the plasma membrane.</text>
</comment>
<keyword evidence="6 11" id="KW-0812">Transmembrane</keyword>
<dbReference type="OrthoDB" id="409725at2759"/>
<evidence type="ECO:0000256" key="1">
    <source>
        <dbReference type="ARBA" id="ARBA00004651"/>
    </source>
</evidence>
<keyword evidence="8 11" id="KW-1133">Transmembrane helix</keyword>
<dbReference type="Proteomes" id="UP000825935">
    <property type="component" value="Chromosome 6"/>
</dbReference>
<comment type="similarity">
    <text evidence="2 11">Belongs to the SWEET sugar transporter family.</text>
</comment>
<reference evidence="12" key="1">
    <citation type="submission" date="2021-08" db="EMBL/GenBank/DDBJ databases">
        <title>WGS assembly of Ceratopteris richardii.</title>
        <authorList>
            <person name="Marchant D.B."/>
            <person name="Chen G."/>
            <person name="Jenkins J."/>
            <person name="Shu S."/>
            <person name="Leebens-Mack J."/>
            <person name="Grimwood J."/>
            <person name="Schmutz J."/>
            <person name="Soltis P."/>
            <person name="Soltis D."/>
            <person name="Chen Z.-H."/>
        </authorList>
    </citation>
    <scope>NUCLEOTIDE SEQUENCE</scope>
    <source>
        <strain evidence="12">Whitten #5841</strain>
        <tissue evidence="12">Leaf</tissue>
    </source>
</reference>
<evidence type="ECO:0000256" key="8">
    <source>
        <dbReference type="ARBA" id="ARBA00022989"/>
    </source>
</evidence>
<dbReference type="GO" id="GO:0005886">
    <property type="term" value="C:plasma membrane"/>
    <property type="evidence" value="ECO:0007669"/>
    <property type="project" value="UniProtKB-SubCell"/>
</dbReference>
<feature type="transmembrane region" description="Helical" evidence="11">
    <location>
        <begin position="194"/>
        <end position="217"/>
    </location>
</feature>
<keyword evidence="4" id="KW-1003">Cell membrane</keyword>
<proteinExistence type="inferred from homology"/>
<feature type="transmembrane region" description="Helical" evidence="11">
    <location>
        <begin position="131"/>
        <end position="155"/>
    </location>
</feature>
<evidence type="ECO:0000256" key="10">
    <source>
        <dbReference type="ARBA" id="ARBA00037238"/>
    </source>
</evidence>
<evidence type="ECO:0000256" key="9">
    <source>
        <dbReference type="ARBA" id="ARBA00023136"/>
    </source>
</evidence>
<evidence type="ECO:0000256" key="11">
    <source>
        <dbReference type="RuleBase" id="RU910715"/>
    </source>
</evidence>
<comment type="caution">
    <text evidence="12">The sequence shown here is derived from an EMBL/GenBank/DDBJ whole genome shotgun (WGS) entry which is preliminary data.</text>
</comment>
<feature type="transmembrane region" description="Helical" evidence="11">
    <location>
        <begin position="167"/>
        <end position="188"/>
    </location>
</feature>
<dbReference type="AlphaFoldDB" id="A0A8T2ULK7"/>
<dbReference type="PANTHER" id="PTHR10791">
    <property type="entry name" value="RAG1-ACTIVATING PROTEIN 1"/>
    <property type="match status" value="1"/>
</dbReference>